<dbReference type="Proteomes" id="UP000326396">
    <property type="component" value="Linkage Group LG8"/>
</dbReference>
<dbReference type="InterPro" id="IPR018289">
    <property type="entry name" value="MULE_transposase_dom"/>
</dbReference>
<dbReference type="AlphaFoldDB" id="A0A5N6LQR7"/>
<dbReference type="EMBL" id="SZYD01000018">
    <property type="protein sequence ID" value="KAD2803954.1"/>
    <property type="molecule type" value="Genomic_DNA"/>
</dbReference>
<comment type="caution">
    <text evidence="3">The sequence shown here is derived from an EMBL/GenBank/DDBJ whole genome shotgun (WGS) entry which is preliminary data.</text>
</comment>
<feature type="region of interest" description="Disordered" evidence="1">
    <location>
        <begin position="181"/>
        <end position="200"/>
    </location>
</feature>
<dbReference type="Pfam" id="PF10551">
    <property type="entry name" value="MULE"/>
    <property type="match status" value="1"/>
</dbReference>
<dbReference type="PANTHER" id="PTHR31973">
    <property type="entry name" value="POLYPROTEIN, PUTATIVE-RELATED"/>
    <property type="match status" value="1"/>
</dbReference>
<reference evidence="3 4" key="1">
    <citation type="submission" date="2019-05" db="EMBL/GenBank/DDBJ databases">
        <title>Mikania micrantha, genome provides insights into the molecular mechanism of rapid growth.</title>
        <authorList>
            <person name="Liu B."/>
        </authorList>
    </citation>
    <scope>NUCLEOTIDE SEQUENCE [LARGE SCALE GENOMIC DNA]</scope>
    <source>
        <strain evidence="3">NLD-2019</strain>
        <tissue evidence="3">Leaf</tissue>
    </source>
</reference>
<accession>A0A5N6LQR7</accession>
<proteinExistence type="predicted"/>
<evidence type="ECO:0000313" key="4">
    <source>
        <dbReference type="Proteomes" id="UP000326396"/>
    </source>
</evidence>
<gene>
    <name evidence="3" type="ORF">E3N88_37331</name>
</gene>
<keyword evidence="4" id="KW-1185">Reference proteome</keyword>
<feature type="compositionally biased region" description="Acidic residues" evidence="1">
    <location>
        <begin position="190"/>
        <end position="200"/>
    </location>
</feature>
<evidence type="ECO:0000256" key="1">
    <source>
        <dbReference type="SAM" id="MobiDB-lite"/>
    </source>
</evidence>
<dbReference type="PANTHER" id="PTHR31973:SF185">
    <property type="entry name" value="TRANSPOSASE, MUDR, PLANT, MULE TRANSPOSASE DOMAIN-CONTAINING PROTEIN"/>
    <property type="match status" value="1"/>
</dbReference>
<protein>
    <recommendedName>
        <fullName evidence="2">MULE transposase domain-containing protein</fullName>
    </recommendedName>
</protein>
<evidence type="ECO:0000259" key="2">
    <source>
        <dbReference type="Pfam" id="PF10551"/>
    </source>
</evidence>
<sequence length="200" mass="22937">MVFVAIGAAVRSFVHCLRPIIIIDGAHLKGTFKGTMFLAVGMDGNNQILPIAFGVGKTESGESWTWFLSKLKEGIDDHSNLAIISDRAASIDQAIRTVYPQAYHEVNVQEQQVQTTEDDFWNLAFETFLPDQNNSADDYYPSEDEFVPYMEDDYLQILYENRPEDEYVPCDPWQDEYDDSFSGYHNPWEDEHEPDSDFSI</sequence>
<dbReference type="OrthoDB" id="683469at2759"/>
<organism evidence="3 4">
    <name type="scientific">Mikania micrantha</name>
    <name type="common">bitter vine</name>
    <dbReference type="NCBI Taxonomy" id="192012"/>
    <lineage>
        <taxon>Eukaryota</taxon>
        <taxon>Viridiplantae</taxon>
        <taxon>Streptophyta</taxon>
        <taxon>Embryophyta</taxon>
        <taxon>Tracheophyta</taxon>
        <taxon>Spermatophyta</taxon>
        <taxon>Magnoliopsida</taxon>
        <taxon>eudicotyledons</taxon>
        <taxon>Gunneridae</taxon>
        <taxon>Pentapetalae</taxon>
        <taxon>asterids</taxon>
        <taxon>campanulids</taxon>
        <taxon>Asterales</taxon>
        <taxon>Asteraceae</taxon>
        <taxon>Asteroideae</taxon>
        <taxon>Heliantheae alliance</taxon>
        <taxon>Eupatorieae</taxon>
        <taxon>Mikania</taxon>
    </lineage>
</organism>
<feature type="domain" description="MULE transposase" evidence="2">
    <location>
        <begin position="21"/>
        <end position="105"/>
    </location>
</feature>
<name>A0A5N6LQR7_9ASTR</name>
<evidence type="ECO:0000313" key="3">
    <source>
        <dbReference type="EMBL" id="KAD2803954.1"/>
    </source>
</evidence>